<dbReference type="EMBL" id="JAHUTJ010050347">
    <property type="protein sequence ID" value="MED6284034.1"/>
    <property type="molecule type" value="Genomic_DNA"/>
</dbReference>
<organism evidence="1 2">
    <name type="scientific">Characodon lateralis</name>
    <dbReference type="NCBI Taxonomy" id="208331"/>
    <lineage>
        <taxon>Eukaryota</taxon>
        <taxon>Metazoa</taxon>
        <taxon>Chordata</taxon>
        <taxon>Craniata</taxon>
        <taxon>Vertebrata</taxon>
        <taxon>Euteleostomi</taxon>
        <taxon>Actinopterygii</taxon>
        <taxon>Neopterygii</taxon>
        <taxon>Teleostei</taxon>
        <taxon>Neoteleostei</taxon>
        <taxon>Acanthomorphata</taxon>
        <taxon>Ovalentaria</taxon>
        <taxon>Atherinomorphae</taxon>
        <taxon>Cyprinodontiformes</taxon>
        <taxon>Goodeidae</taxon>
        <taxon>Characodon</taxon>
    </lineage>
</organism>
<keyword evidence="2" id="KW-1185">Reference proteome</keyword>
<dbReference type="Proteomes" id="UP001352852">
    <property type="component" value="Unassembled WGS sequence"/>
</dbReference>
<reference evidence="1 2" key="1">
    <citation type="submission" date="2021-06" db="EMBL/GenBank/DDBJ databases">
        <authorList>
            <person name="Palmer J.M."/>
        </authorList>
    </citation>
    <scope>NUCLEOTIDE SEQUENCE [LARGE SCALE GENOMIC DNA]</scope>
    <source>
        <strain evidence="1 2">CL_MEX2019</strain>
        <tissue evidence="1">Muscle</tissue>
    </source>
</reference>
<sequence length="111" mass="12407">MELNNGGQSGMVFFAVCKIITAQYCSQLFSLNSHRSDTKHTILGSSNVCTFILPPDHTGLQSTESLEPIDPVVLIVHTSLCMSSWILACQRNYLPVYYAENCMQIELENTF</sequence>
<comment type="caution">
    <text evidence="1">The sequence shown here is derived from an EMBL/GenBank/DDBJ whole genome shotgun (WGS) entry which is preliminary data.</text>
</comment>
<accession>A0ABU7EE18</accession>
<proteinExistence type="predicted"/>
<gene>
    <name evidence="1" type="ORF">CHARACLAT_015144</name>
</gene>
<name>A0ABU7EE18_9TELE</name>
<protein>
    <submittedName>
        <fullName evidence="1">Uncharacterized protein</fullName>
    </submittedName>
</protein>
<evidence type="ECO:0000313" key="2">
    <source>
        <dbReference type="Proteomes" id="UP001352852"/>
    </source>
</evidence>
<evidence type="ECO:0000313" key="1">
    <source>
        <dbReference type="EMBL" id="MED6284034.1"/>
    </source>
</evidence>